<dbReference type="SUPFAM" id="SSF88946">
    <property type="entry name" value="Sigma2 domain of RNA polymerase sigma factors"/>
    <property type="match status" value="1"/>
</dbReference>
<dbReference type="GO" id="GO:0006352">
    <property type="term" value="P:DNA-templated transcription initiation"/>
    <property type="evidence" value="ECO:0007669"/>
    <property type="project" value="InterPro"/>
</dbReference>
<feature type="domain" description="RNA polymerase sigma-70 region 2" evidence="2">
    <location>
        <begin position="17"/>
        <end position="78"/>
    </location>
</feature>
<dbReference type="InterPro" id="IPR013324">
    <property type="entry name" value="RNA_pol_sigma_r3/r4-like"/>
</dbReference>
<dbReference type="SUPFAM" id="SSF88659">
    <property type="entry name" value="Sigma3 and sigma4 domains of RNA polymerase sigma factors"/>
    <property type="match status" value="1"/>
</dbReference>
<dbReference type="AlphaFoldDB" id="A0A371RKV3"/>
<dbReference type="Pfam" id="PF04542">
    <property type="entry name" value="Sigma70_r2"/>
    <property type="match status" value="1"/>
</dbReference>
<feature type="domain" description="Bacterial transcriptional activator" evidence="1">
    <location>
        <begin position="329"/>
        <end position="402"/>
    </location>
</feature>
<name>A0A371RKV3_9PROT</name>
<dbReference type="OrthoDB" id="9780299at2"/>
<evidence type="ECO:0000259" key="3">
    <source>
        <dbReference type="Pfam" id="PF20239"/>
    </source>
</evidence>
<dbReference type="GO" id="GO:0003700">
    <property type="term" value="F:DNA-binding transcription factor activity"/>
    <property type="evidence" value="ECO:0007669"/>
    <property type="project" value="InterPro"/>
</dbReference>
<accession>A0A371RKV3</accession>
<evidence type="ECO:0000259" key="1">
    <source>
        <dbReference type="Pfam" id="PF03704"/>
    </source>
</evidence>
<evidence type="ECO:0000313" key="4">
    <source>
        <dbReference type="EMBL" id="RFB06090.1"/>
    </source>
</evidence>
<protein>
    <submittedName>
        <fullName evidence="4">RNA polymerase subunit sigma-70</fullName>
    </submittedName>
</protein>
<proteinExistence type="predicted"/>
<feature type="domain" description="DUF6596" evidence="3">
    <location>
        <begin position="185"/>
        <end position="278"/>
    </location>
</feature>
<reference evidence="4 5" key="1">
    <citation type="submission" date="2018-08" db="EMBL/GenBank/DDBJ databases">
        <title>Parvularcula sp. SM1705, isolated from surface water of the South Sea China.</title>
        <authorList>
            <person name="Sun L."/>
        </authorList>
    </citation>
    <scope>NUCLEOTIDE SEQUENCE [LARGE SCALE GENOMIC DNA]</scope>
    <source>
        <strain evidence="4 5">SM1705</strain>
    </source>
</reference>
<dbReference type="InParanoid" id="A0A371RKV3"/>
<evidence type="ECO:0000313" key="5">
    <source>
        <dbReference type="Proteomes" id="UP000264589"/>
    </source>
</evidence>
<gene>
    <name evidence="4" type="ORF">DX908_12935</name>
</gene>
<dbReference type="Pfam" id="PF03704">
    <property type="entry name" value="BTAD"/>
    <property type="match status" value="1"/>
</dbReference>
<dbReference type="InterPro" id="IPR005158">
    <property type="entry name" value="BTAD"/>
</dbReference>
<dbReference type="Pfam" id="PF20239">
    <property type="entry name" value="DUF6596"/>
    <property type="match status" value="1"/>
</dbReference>
<dbReference type="Gene3D" id="1.10.1740.10">
    <property type="match status" value="1"/>
</dbReference>
<dbReference type="InterPro" id="IPR046531">
    <property type="entry name" value="DUF6596"/>
</dbReference>
<dbReference type="PANTHER" id="PTHR47756:SF2">
    <property type="entry name" value="BLL6612 PROTEIN"/>
    <property type="match status" value="1"/>
</dbReference>
<keyword evidence="5" id="KW-1185">Reference proteome</keyword>
<evidence type="ECO:0000259" key="2">
    <source>
        <dbReference type="Pfam" id="PF04542"/>
    </source>
</evidence>
<dbReference type="InterPro" id="IPR007627">
    <property type="entry name" value="RNA_pol_sigma70_r2"/>
</dbReference>
<dbReference type="PANTHER" id="PTHR47756">
    <property type="entry name" value="BLL6612 PROTEIN-RELATED"/>
    <property type="match status" value="1"/>
</dbReference>
<dbReference type="SUPFAM" id="SSF48452">
    <property type="entry name" value="TPR-like"/>
    <property type="match status" value="1"/>
</dbReference>
<dbReference type="Proteomes" id="UP000264589">
    <property type="component" value="Unassembled WGS sequence"/>
</dbReference>
<comment type="caution">
    <text evidence="4">The sequence shown here is derived from an EMBL/GenBank/DDBJ whole genome shotgun (WGS) entry which is preliminary data.</text>
</comment>
<dbReference type="Gene3D" id="1.25.40.10">
    <property type="entry name" value="Tetratricopeptide repeat domain"/>
    <property type="match status" value="1"/>
</dbReference>
<dbReference type="RefSeq" id="WP_116392723.1">
    <property type="nucleotide sequence ID" value="NZ_QUQO01000001.1"/>
</dbReference>
<organism evidence="4 5">
    <name type="scientific">Parvularcula marina</name>
    <dbReference type="NCBI Taxonomy" id="2292771"/>
    <lineage>
        <taxon>Bacteria</taxon>
        <taxon>Pseudomonadati</taxon>
        <taxon>Pseudomonadota</taxon>
        <taxon>Alphaproteobacteria</taxon>
        <taxon>Parvularculales</taxon>
        <taxon>Parvularculaceae</taxon>
        <taxon>Parvularcula</taxon>
    </lineage>
</organism>
<sequence>MTAQAAHREVERLARTAYGRLLGRLIRHAGNLQLAEDALGDALARALEVWPDKGVPERPEAWLITVSRNRLTDQARRAMTKGASETEVLLRQAEREAAAEDASQWPLPDPRLRLLFACAHDAIPPSVRSPLMLQTVLGLTAARIAPLFLSSPAAMGQQLSRAKSTLADAVPGFHIPAPQDWPSLLPPVLDAIYGAFSAGLDVRDEELAREACYLSELCCGAFPKVPEARGLHALCLYRFSRFGADRDNKGVFIPFENQSPDNWNQGLINRAEQVLHMAALSKQPGRFQLEAAIQSAHIHMLRTGEDRWTSIIGLYTALRQATPNLGAIIGHAAALVGAGRHTEAVRTLRQVSDEASSHQPYWATLAAALAELGQKEEAFAAYTRAMELCSDSGVRSYLETRRSQIVVS</sequence>
<dbReference type="InterPro" id="IPR013325">
    <property type="entry name" value="RNA_pol_sigma_r2"/>
</dbReference>
<dbReference type="InterPro" id="IPR011990">
    <property type="entry name" value="TPR-like_helical_dom_sf"/>
</dbReference>
<dbReference type="EMBL" id="QUQO01000001">
    <property type="protein sequence ID" value="RFB06090.1"/>
    <property type="molecule type" value="Genomic_DNA"/>
</dbReference>